<comment type="caution">
    <text evidence="3">The sequence shown here is derived from an EMBL/GenBank/DDBJ whole genome shotgun (WGS) entry which is preliminary data.</text>
</comment>
<dbReference type="Pfam" id="PF01796">
    <property type="entry name" value="OB_ChsH2_C"/>
    <property type="match status" value="1"/>
</dbReference>
<dbReference type="EMBL" id="BAAAHE010000014">
    <property type="protein sequence ID" value="GAA0617744.1"/>
    <property type="molecule type" value="Genomic_DNA"/>
</dbReference>
<feature type="domain" description="ChsH2 C-terminal OB-fold" evidence="1">
    <location>
        <begin position="61"/>
        <end position="124"/>
    </location>
</feature>
<evidence type="ECO:0000313" key="4">
    <source>
        <dbReference type="Proteomes" id="UP001500957"/>
    </source>
</evidence>
<feature type="domain" description="ChsH2 rubredoxin-like zinc ribbon" evidence="2">
    <location>
        <begin position="23"/>
        <end position="57"/>
    </location>
</feature>
<dbReference type="InterPro" id="IPR022002">
    <property type="entry name" value="ChsH2_Znr"/>
</dbReference>
<dbReference type="Proteomes" id="UP001500957">
    <property type="component" value="Unassembled WGS sequence"/>
</dbReference>
<dbReference type="InterPro" id="IPR002878">
    <property type="entry name" value="ChsH2_C"/>
</dbReference>
<organism evidence="3 4">
    <name type="scientific">Sporichthya brevicatena</name>
    <dbReference type="NCBI Taxonomy" id="171442"/>
    <lineage>
        <taxon>Bacteria</taxon>
        <taxon>Bacillati</taxon>
        <taxon>Actinomycetota</taxon>
        <taxon>Actinomycetes</taxon>
        <taxon>Sporichthyales</taxon>
        <taxon>Sporichthyaceae</taxon>
        <taxon>Sporichthya</taxon>
    </lineage>
</organism>
<dbReference type="RefSeq" id="WP_344604204.1">
    <property type="nucleotide sequence ID" value="NZ_BAAAHE010000014.1"/>
</dbReference>
<gene>
    <name evidence="3" type="ORF">GCM10009547_20040</name>
</gene>
<proteinExistence type="predicted"/>
<dbReference type="Gene3D" id="6.10.30.10">
    <property type="match status" value="1"/>
</dbReference>
<reference evidence="3 4" key="1">
    <citation type="journal article" date="2019" name="Int. J. Syst. Evol. Microbiol.">
        <title>The Global Catalogue of Microorganisms (GCM) 10K type strain sequencing project: providing services to taxonomists for standard genome sequencing and annotation.</title>
        <authorList>
            <consortium name="The Broad Institute Genomics Platform"/>
            <consortium name="The Broad Institute Genome Sequencing Center for Infectious Disease"/>
            <person name="Wu L."/>
            <person name="Ma J."/>
        </authorList>
    </citation>
    <scope>NUCLEOTIDE SEQUENCE [LARGE SCALE GENOMIC DNA]</scope>
    <source>
        <strain evidence="3 4">JCM 10671</strain>
    </source>
</reference>
<evidence type="ECO:0000259" key="1">
    <source>
        <dbReference type="Pfam" id="PF01796"/>
    </source>
</evidence>
<accession>A0ABN1GS47</accession>
<dbReference type="Pfam" id="PF12172">
    <property type="entry name" value="zf-ChsH2"/>
    <property type="match status" value="1"/>
</dbReference>
<dbReference type="InterPro" id="IPR052513">
    <property type="entry name" value="Thioester_dehydratase-like"/>
</dbReference>
<protein>
    <recommendedName>
        <fullName evidence="5">DNA-binding protein</fullName>
    </recommendedName>
</protein>
<keyword evidence="4" id="KW-1185">Reference proteome</keyword>
<sequence length="139" mass="15403">MIVDDPLLVRARPADDPLHRFFWAAGGDGVLRMLRCDDCGYWLHPPSPRCPQCSSASVAPQALSGRGTVATFTVNVQQWVPDQEPYVYAIVELDEQPGLRLSTNVVGCAAEDVRIGQRVQVAFVHRHDVFYPVFRPADG</sequence>
<evidence type="ECO:0008006" key="5">
    <source>
        <dbReference type="Google" id="ProtNLM"/>
    </source>
</evidence>
<dbReference type="SUPFAM" id="SSF50249">
    <property type="entry name" value="Nucleic acid-binding proteins"/>
    <property type="match status" value="1"/>
</dbReference>
<dbReference type="PANTHER" id="PTHR34075">
    <property type="entry name" value="BLR3430 PROTEIN"/>
    <property type="match status" value="1"/>
</dbReference>
<dbReference type="PANTHER" id="PTHR34075:SF5">
    <property type="entry name" value="BLR3430 PROTEIN"/>
    <property type="match status" value="1"/>
</dbReference>
<name>A0ABN1GS47_9ACTN</name>
<evidence type="ECO:0000259" key="2">
    <source>
        <dbReference type="Pfam" id="PF12172"/>
    </source>
</evidence>
<dbReference type="InterPro" id="IPR012340">
    <property type="entry name" value="NA-bd_OB-fold"/>
</dbReference>
<evidence type="ECO:0000313" key="3">
    <source>
        <dbReference type="EMBL" id="GAA0617744.1"/>
    </source>
</evidence>